<evidence type="ECO:0000313" key="5">
    <source>
        <dbReference type="EMBL" id="CAB4218489.1"/>
    </source>
</evidence>
<reference evidence="5" key="1">
    <citation type="submission" date="2020-05" db="EMBL/GenBank/DDBJ databases">
        <authorList>
            <person name="Chiriac C."/>
            <person name="Salcher M."/>
            <person name="Ghai R."/>
            <person name="Kavagutti S V."/>
        </authorList>
    </citation>
    <scope>NUCLEOTIDE SEQUENCE</scope>
</reference>
<dbReference type="EMBL" id="LR797290">
    <property type="protein sequence ID" value="CAB4200169.1"/>
    <property type="molecule type" value="Genomic_DNA"/>
</dbReference>
<evidence type="ECO:0000313" key="6">
    <source>
        <dbReference type="EMBL" id="CAB5228386.1"/>
    </source>
</evidence>
<dbReference type="EMBL" id="LR797031">
    <property type="protein sequence ID" value="CAB4183077.1"/>
    <property type="molecule type" value="Genomic_DNA"/>
</dbReference>
<evidence type="ECO:0000313" key="2">
    <source>
        <dbReference type="EMBL" id="CAB4183077.1"/>
    </source>
</evidence>
<protein>
    <submittedName>
        <fullName evidence="5">Uncharacterized protein</fullName>
    </submittedName>
</protein>
<dbReference type="EMBL" id="LR798387">
    <property type="protein sequence ID" value="CAB5228386.1"/>
    <property type="molecule type" value="Genomic_DNA"/>
</dbReference>
<organism evidence="5">
    <name type="scientific">uncultured Caudovirales phage</name>
    <dbReference type="NCBI Taxonomy" id="2100421"/>
    <lineage>
        <taxon>Viruses</taxon>
        <taxon>Duplodnaviria</taxon>
        <taxon>Heunggongvirae</taxon>
        <taxon>Uroviricota</taxon>
        <taxon>Caudoviricetes</taxon>
        <taxon>Peduoviridae</taxon>
        <taxon>Maltschvirus</taxon>
        <taxon>Maltschvirus maltsch</taxon>
    </lineage>
</organism>
<gene>
    <name evidence="2" type="ORF">UFOVP1093_32</name>
    <name evidence="3" type="ORF">UFOVP1340_31</name>
    <name evidence="4" type="ORF">UFOVP1448_47</name>
    <name evidence="6" type="ORF">UFOVP1538_43</name>
    <name evidence="5" type="ORF">UFOVP1600_18</name>
    <name evidence="1" type="ORF">UFOVP569_19</name>
</gene>
<dbReference type="EMBL" id="LR797396">
    <property type="protein sequence ID" value="CAB4213562.1"/>
    <property type="molecule type" value="Genomic_DNA"/>
</dbReference>
<evidence type="ECO:0000313" key="1">
    <source>
        <dbReference type="EMBL" id="CAB4150340.1"/>
    </source>
</evidence>
<accession>A0A6J5ST54</accession>
<name>A0A6J5ST54_9CAUD</name>
<proteinExistence type="predicted"/>
<sequence>MKPNKRIVKAKSKLRSQPIDWAFIPKASPTGTTVVARLFDKGNIKRGGKK</sequence>
<evidence type="ECO:0000313" key="3">
    <source>
        <dbReference type="EMBL" id="CAB4200169.1"/>
    </source>
</evidence>
<evidence type="ECO:0000313" key="4">
    <source>
        <dbReference type="EMBL" id="CAB4213562.1"/>
    </source>
</evidence>
<dbReference type="EMBL" id="LR796542">
    <property type="protein sequence ID" value="CAB4150340.1"/>
    <property type="molecule type" value="Genomic_DNA"/>
</dbReference>
<dbReference type="EMBL" id="LR797473">
    <property type="protein sequence ID" value="CAB4218489.1"/>
    <property type="molecule type" value="Genomic_DNA"/>
</dbReference>